<dbReference type="VEuPathDB" id="VectorBase:MDOMA2_007563"/>
<feature type="transmembrane region" description="Helical" evidence="5">
    <location>
        <begin position="53"/>
        <end position="69"/>
    </location>
</feature>
<feature type="transmembrane region" description="Helical" evidence="5">
    <location>
        <begin position="406"/>
        <end position="424"/>
    </location>
</feature>
<protein>
    <submittedName>
        <fullName evidence="9">Proton myo-inositol cotransporter</fullName>
    </submittedName>
</protein>
<evidence type="ECO:0000313" key="8">
    <source>
        <dbReference type="Proteomes" id="UP001652621"/>
    </source>
</evidence>
<dbReference type="GO" id="GO:0016020">
    <property type="term" value="C:membrane"/>
    <property type="evidence" value="ECO:0007669"/>
    <property type="project" value="UniProtKB-SubCell"/>
</dbReference>
<evidence type="ECO:0000256" key="5">
    <source>
        <dbReference type="SAM" id="Phobius"/>
    </source>
</evidence>
<feature type="transmembrane region" description="Helical" evidence="5">
    <location>
        <begin position="381"/>
        <end position="400"/>
    </location>
</feature>
<keyword evidence="3 5" id="KW-1133">Transmembrane helix</keyword>
<comment type="subcellular location">
    <subcellularLocation>
        <location evidence="1">Membrane</location>
        <topology evidence="1">Multi-pass membrane protein</topology>
    </subcellularLocation>
</comment>
<feature type="transmembrane region" description="Helical" evidence="5">
    <location>
        <begin position="316"/>
        <end position="335"/>
    </location>
</feature>
<dbReference type="AlphaFoldDB" id="A0A1I8N866"/>
<dbReference type="InterPro" id="IPR020846">
    <property type="entry name" value="MFS_dom"/>
</dbReference>
<keyword evidence="4 5" id="KW-0472">Membrane</keyword>
<dbReference type="EnsemblMetazoa" id="MDOA012575-RA">
    <property type="protein sequence ID" value="MDOA012575-PA"/>
    <property type="gene ID" value="MDOA012575"/>
</dbReference>
<reference evidence="7" key="1">
    <citation type="submission" date="2020-05" db="UniProtKB">
        <authorList>
            <consortium name="EnsemblMetazoa"/>
        </authorList>
    </citation>
    <scope>IDENTIFICATION</scope>
    <source>
        <strain evidence="7">Aabys</strain>
    </source>
</reference>
<dbReference type="eggNOG" id="KOG0254">
    <property type="taxonomic scope" value="Eukaryota"/>
</dbReference>
<dbReference type="PROSITE" id="PS00216">
    <property type="entry name" value="SUGAR_TRANSPORT_1"/>
    <property type="match status" value="1"/>
</dbReference>
<feature type="domain" description="Major facilitator superfamily (MFS) profile" evidence="6">
    <location>
        <begin position="1"/>
        <end position="428"/>
    </location>
</feature>
<keyword evidence="2 5" id="KW-0812">Transmembrane</keyword>
<accession>A0A1I8N866</accession>
<dbReference type="KEGG" id="mde:101893542"/>
<evidence type="ECO:0000256" key="2">
    <source>
        <dbReference type="ARBA" id="ARBA00022692"/>
    </source>
</evidence>
<dbReference type="InterPro" id="IPR005829">
    <property type="entry name" value="Sugar_transporter_CS"/>
</dbReference>
<gene>
    <name evidence="7" type="primary">101893542</name>
    <name evidence="9" type="synonym">LOC101893542</name>
</gene>
<dbReference type="PANTHER" id="PTHR23529:SF2">
    <property type="entry name" value="GH19118P-RELATED"/>
    <property type="match status" value="1"/>
</dbReference>
<dbReference type="Proteomes" id="UP001652621">
    <property type="component" value="Unplaced"/>
</dbReference>
<feature type="transmembrane region" description="Helical" evidence="5">
    <location>
        <begin position="255"/>
        <end position="273"/>
    </location>
</feature>
<evidence type="ECO:0000256" key="3">
    <source>
        <dbReference type="ARBA" id="ARBA00022989"/>
    </source>
</evidence>
<dbReference type="Gene3D" id="1.20.1250.20">
    <property type="entry name" value="MFS general substrate transporter like domains"/>
    <property type="match status" value="1"/>
</dbReference>
<organism evidence="7">
    <name type="scientific">Musca domestica</name>
    <name type="common">House fly</name>
    <dbReference type="NCBI Taxonomy" id="7370"/>
    <lineage>
        <taxon>Eukaryota</taxon>
        <taxon>Metazoa</taxon>
        <taxon>Ecdysozoa</taxon>
        <taxon>Arthropoda</taxon>
        <taxon>Hexapoda</taxon>
        <taxon>Insecta</taxon>
        <taxon>Pterygota</taxon>
        <taxon>Neoptera</taxon>
        <taxon>Endopterygota</taxon>
        <taxon>Diptera</taxon>
        <taxon>Brachycera</taxon>
        <taxon>Muscomorpha</taxon>
        <taxon>Muscoidea</taxon>
        <taxon>Muscidae</taxon>
        <taxon>Musca</taxon>
    </lineage>
</organism>
<proteinExistence type="predicted"/>
<dbReference type="RefSeq" id="XP_005186712.1">
    <property type="nucleotide sequence ID" value="XM_005186655.2"/>
</dbReference>
<name>A0A1I8N866_MUSDO</name>
<evidence type="ECO:0000256" key="4">
    <source>
        <dbReference type="ARBA" id="ARBA00023136"/>
    </source>
</evidence>
<dbReference type="InterPro" id="IPR036259">
    <property type="entry name" value="MFS_trans_sf"/>
</dbReference>
<evidence type="ECO:0000256" key="1">
    <source>
        <dbReference type="ARBA" id="ARBA00004141"/>
    </source>
</evidence>
<feature type="transmembrane region" description="Helical" evidence="5">
    <location>
        <begin position="76"/>
        <end position="95"/>
    </location>
</feature>
<dbReference type="InterPro" id="IPR005828">
    <property type="entry name" value="MFS_sugar_transport-like"/>
</dbReference>
<feature type="transmembrane region" description="Helical" evidence="5">
    <location>
        <begin position="107"/>
        <end position="124"/>
    </location>
</feature>
<dbReference type="VEuPathDB" id="VectorBase:MDOA012575"/>
<feature type="transmembrane region" description="Helical" evidence="5">
    <location>
        <begin position="347"/>
        <end position="369"/>
    </location>
</feature>
<evidence type="ECO:0000313" key="9">
    <source>
        <dbReference type="RefSeq" id="XP_005186712.1"/>
    </source>
</evidence>
<dbReference type="PROSITE" id="PS50850">
    <property type="entry name" value="MFS"/>
    <property type="match status" value="1"/>
</dbReference>
<dbReference type="SUPFAM" id="SSF103473">
    <property type="entry name" value="MFS general substrate transporter"/>
    <property type="match status" value="1"/>
</dbReference>
<dbReference type="GeneID" id="101893542"/>
<sequence length="449" mass="49858">MIEHTERRGKSRPQIYATIPGGVIFFSAGMNLAISVGWAKFGMMGTTKHFCNSWLIGVIAGTILSTMLRKFLSKKVLWIISSVLIFTCGLIFTAVPDTYDALLAGRYLSGIGVGLAIVSFIMHASEIAVKKHRGRCLVVEQFSMSLGIAVQMIYTSNWNAEWEFSTYRMHGILEIVLAFLGVAALILFIESPIDQIRWGNDHAALTCYSKLRLIDHHSKEAYDLLSLGKVYVSEEESLSFVENLKRGLLPLVKMLMFRSVVVALCFSLPFSAAFQYSSEKNDTEWVATVAACGRLLGAICVIYLVDSVGRKTTSLLTMFIAGGMLIGLGPLFSSLSSTEDTSNMATATYLCTCMQFAVGYFTPFTSVYLGEAFPLLMKPYFIALCVIAEQLVHIVLISTISVDLSLMDHGIIIAVIFFISCFTMPETKNTTLQEAQRRFRRWFNIGKNY</sequence>
<feature type="transmembrane region" description="Helical" evidence="5">
    <location>
        <begin position="167"/>
        <end position="189"/>
    </location>
</feature>
<evidence type="ECO:0000313" key="7">
    <source>
        <dbReference type="EnsemblMetazoa" id="MDOA012575-PA"/>
    </source>
</evidence>
<keyword evidence="8" id="KW-1185">Reference proteome</keyword>
<feature type="transmembrane region" description="Helical" evidence="5">
    <location>
        <begin position="285"/>
        <end position="304"/>
    </location>
</feature>
<dbReference type="PANTHER" id="PTHR23529">
    <property type="entry name" value="GH19118P-RELATED"/>
    <property type="match status" value="1"/>
</dbReference>
<feature type="transmembrane region" description="Helical" evidence="5">
    <location>
        <begin position="21"/>
        <end position="41"/>
    </location>
</feature>
<dbReference type="Pfam" id="PF00083">
    <property type="entry name" value="Sugar_tr"/>
    <property type="match status" value="1"/>
</dbReference>
<reference evidence="9" key="2">
    <citation type="submission" date="2025-04" db="UniProtKB">
        <authorList>
            <consortium name="RefSeq"/>
        </authorList>
    </citation>
    <scope>IDENTIFICATION</scope>
    <source>
        <strain evidence="9">Aabys</strain>
    </source>
</reference>
<evidence type="ECO:0000259" key="6">
    <source>
        <dbReference type="PROSITE" id="PS50850"/>
    </source>
</evidence>
<dbReference type="OrthoDB" id="6612291at2759"/>
<dbReference type="GO" id="GO:0022857">
    <property type="term" value="F:transmembrane transporter activity"/>
    <property type="evidence" value="ECO:0007669"/>
    <property type="project" value="InterPro"/>
</dbReference>